<sequence>MDWSFFVSVALFAVVMTGTPGPNNVMLTASGANFGYLRSIPHFLGIGMGLISLILLNGIGLGVVFKTYPVVQEVLKWLGSGYLLYLAWRILTAGINKGESDTQATPMTCLEAMLFQYLNPKAWVMSVTAVSSFAVAGEFYWWSLIGISVIFLVVQIQTSSVWVGFGTLIRRWLSTPIAWRRFNSSMAALTASCVVFIW</sequence>
<dbReference type="RefSeq" id="WP_103881967.1">
    <property type="nucleotide sequence ID" value="NZ_FNVG01000025.1"/>
</dbReference>
<dbReference type="InterPro" id="IPR001123">
    <property type="entry name" value="LeuE-type"/>
</dbReference>
<keyword evidence="4 6" id="KW-1133">Transmembrane helix</keyword>
<dbReference type="Proteomes" id="UP000236721">
    <property type="component" value="Unassembled WGS sequence"/>
</dbReference>
<evidence type="ECO:0000256" key="3">
    <source>
        <dbReference type="ARBA" id="ARBA00022692"/>
    </source>
</evidence>
<evidence type="ECO:0000313" key="8">
    <source>
        <dbReference type="Proteomes" id="UP000236721"/>
    </source>
</evidence>
<comment type="subcellular location">
    <subcellularLocation>
        <location evidence="1">Cell membrane</location>
        <topology evidence="1">Multi-pass membrane protein</topology>
    </subcellularLocation>
</comment>
<name>A0A1H6BSE9_9VIBR</name>
<feature type="transmembrane region" description="Helical" evidence="6">
    <location>
        <begin position="43"/>
        <end position="65"/>
    </location>
</feature>
<dbReference type="GO" id="GO:0015171">
    <property type="term" value="F:amino acid transmembrane transporter activity"/>
    <property type="evidence" value="ECO:0007669"/>
    <property type="project" value="TreeGrafter"/>
</dbReference>
<keyword evidence="8" id="KW-1185">Reference proteome</keyword>
<accession>A0A1H6BSE9</accession>
<proteinExistence type="predicted"/>
<reference evidence="8" key="1">
    <citation type="submission" date="2016-10" db="EMBL/GenBank/DDBJ databases">
        <authorList>
            <person name="Varghese N."/>
            <person name="Submissions S."/>
        </authorList>
    </citation>
    <scope>NUCLEOTIDE SEQUENCE [LARGE SCALE GENOMIC DNA]</scope>
    <source>
        <strain evidence="8">CGMCC 1.7062</strain>
    </source>
</reference>
<organism evidence="7 8">
    <name type="scientific">Vibrio hangzhouensis</name>
    <dbReference type="NCBI Taxonomy" id="462991"/>
    <lineage>
        <taxon>Bacteria</taxon>
        <taxon>Pseudomonadati</taxon>
        <taxon>Pseudomonadota</taxon>
        <taxon>Gammaproteobacteria</taxon>
        <taxon>Vibrionales</taxon>
        <taxon>Vibrionaceae</taxon>
        <taxon>Vibrio</taxon>
    </lineage>
</organism>
<dbReference type="GO" id="GO:0033228">
    <property type="term" value="P:cysteine export across plasma membrane"/>
    <property type="evidence" value="ECO:0007669"/>
    <property type="project" value="TreeGrafter"/>
</dbReference>
<dbReference type="PANTHER" id="PTHR30086">
    <property type="entry name" value="ARGININE EXPORTER PROTEIN ARGO"/>
    <property type="match status" value="1"/>
</dbReference>
<keyword evidence="5 6" id="KW-0472">Membrane</keyword>
<feature type="transmembrane region" description="Helical" evidence="6">
    <location>
        <begin position="139"/>
        <end position="165"/>
    </location>
</feature>
<evidence type="ECO:0000256" key="1">
    <source>
        <dbReference type="ARBA" id="ARBA00004651"/>
    </source>
</evidence>
<dbReference type="EMBL" id="FNVG01000025">
    <property type="protein sequence ID" value="SEG63629.1"/>
    <property type="molecule type" value="Genomic_DNA"/>
</dbReference>
<dbReference type="PANTHER" id="PTHR30086:SF20">
    <property type="entry name" value="ARGININE EXPORTER PROTEIN ARGO-RELATED"/>
    <property type="match status" value="1"/>
</dbReference>
<keyword evidence="3 6" id="KW-0812">Transmembrane</keyword>
<evidence type="ECO:0000256" key="4">
    <source>
        <dbReference type="ARBA" id="ARBA00022989"/>
    </source>
</evidence>
<dbReference type="Pfam" id="PF01810">
    <property type="entry name" value="LysE"/>
    <property type="match status" value="1"/>
</dbReference>
<evidence type="ECO:0000313" key="7">
    <source>
        <dbReference type="EMBL" id="SEG63629.1"/>
    </source>
</evidence>
<protein>
    <submittedName>
        <fullName evidence="7">Threonine/homoserine/homoserine lactone efflux protein</fullName>
    </submittedName>
</protein>
<keyword evidence="2" id="KW-1003">Cell membrane</keyword>
<dbReference type="GO" id="GO:0005886">
    <property type="term" value="C:plasma membrane"/>
    <property type="evidence" value="ECO:0007669"/>
    <property type="project" value="UniProtKB-SubCell"/>
</dbReference>
<evidence type="ECO:0000256" key="2">
    <source>
        <dbReference type="ARBA" id="ARBA00022475"/>
    </source>
</evidence>
<dbReference type="OrthoDB" id="9812084at2"/>
<evidence type="ECO:0000256" key="5">
    <source>
        <dbReference type="ARBA" id="ARBA00023136"/>
    </source>
</evidence>
<dbReference type="AlphaFoldDB" id="A0A1H6BSE9"/>
<gene>
    <name evidence="7" type="ORF">SAMN04488244_12531</name>
</gene>
<evidence type="ECO:0000256" key="6">
    <source>
        <dbReference type="SAM" id="Phobius"/>
    </source>
</evidence>